<gene>
    <name evidence="2" type="ORF">E3T48_02575</name>
</gene>
<feature type="transmembrane region" description="Helical" evidence="1">
    <location>
        <begin position="33"/>
        <end position="51"/>
    </location>
</feature>
<proteinExistence type="predicted"/>
<sequence>MSIDRRLDSRDDGISRGDRIRAADSAGRTRVSVAVPLVLAALLILLLRRFILRRRRIHRGLPVSGPWQLPPRLRPPWLRRGRG</sequence>
<protein>
    <submittedName>
        <fullName evidence="2">Uncharacterized protein</fullName>
    </submittedName>
</protein>
<comment type="caution">
    <text evidence="2">The sequence shown here is derived from an EMBL/GenBank/DDBJ whole genome shotgun (WGS) entry which is preliminary data.</text>
</comment>
<reference evidence="2 3" key="1">
    <citation type="submission" date="2019-03" db="EMBL/GenBank/DDBJ databases">
        <title>Genomics of glacier-inhabiting Cryobacterium strains.</title>
        <authorList>
            <person name="Liu Q."/>
            <person name="Xin Y.-H."/>
        </authorList>
    </citation>
    <scope>NUCLEOTIDE SEQUENCE [LARGE SCALE GENOMIC DNA]</scope>
    <source>
        <strain evidence="2 3">Hh4</strain>
    </source>
</reference>
<evidence type="ECO:0000313" key="3">
    <source>
        <dbReference type="Proteomes" id="UP000298313"/>
    </source>
</evidence>
<keyword evidence="1" id="KW-0472">Membrane</keyword>
<dbReference type="EMBL" id="SOHH01000027">
    <property type="protein sequence ID" value="TFD82201.1"/>
    <property type="molecule type" value="Genomic_DNA"/>
</dbReference>
<accession>A0A4R9BE63</accession>
<keyword evidence="1" id="KW-1133">Transmembrane helix</keyword>
<evidence type="ECO:0000313" key="2">
    <source>
        <dbReference type="EMBL" id="TFD82201.1"/>
    </source>
</evidence>
<dbReference type="AlphaFoldDB" id="A0A4R9BE63"/>
<keyword evidence="3" id="KW-1185">Reference proteome</keyword>
<dbReference type="Proteomes" id="UP000298313">
    <property type="component" value="Unassembled WGS sequence"/>
</dbReference>
<keyword evidence="1" id="KW-0812">Transmembrane</keyword>
<organism evidence="2 3">
    <name type="scientific">Cryobacterium fucosi</name>
    <dbReference type="NCBI Taxonomy" id="1259157"/>
    <lineage>
        <taxon>Bacteria</taxon>
        <taxon>Bacillati</taxon>
        <taxon>Actinomycetota</taxon>
        <taxon>Actinomycetes</taxon>
        <taxon>Micrococcales</taxon>
        <taxon>Microbacteriaceae</taxon>
        <taxon>Cryobacterium</taxon>
    </lineage>
</organism>
<dbReference type="RefSeq" id="WP_134522309.1">
    <property type="nucleotide sequence ID" value="NZ_SOHH01000027.1"/>
</dbReference>
<evidence type="ECO:0000256" key="1">
    <source>
        <dbReference type="SAM" id="Phobius"/>
    </source>
</evidence>
<name>A0A4R9BE63_9MICO</name>